<protein>
    <submittedName>
        <fullName evidence="1">Uncharacterized protein</fullName>
    </submittedName>
</protein>
<evidence type="ECO:0000313" key="1">
    <source>
        <dbReference type="EMBL" id="JAH00208.1"/>
    </source>
</evidence>
<accession>A0A0E9P8J6</accession>
<organism evidence="1">
    <name type="scientific">Anguilla anguilla</name>
    <name type="common">European freshwater eel</name>
    <name type="synonym">Muraena anguilla</name>
    <dbReference type="NCBI Taxonomy" id="7936"/>
    <lineage>
        <taxon>Eukaryota</taxon>
        <taxon>Metazoa</taxon>
        <taxon>Chordata</taxon>
        <taxon>Craniata</taxon>
        <taxon>Vertebrata</taxon>
        <taxon>Euteleostomi</taxon>
        <taxon>Actinopterygii</taxon>
        <taxon>Neopterygii</taxon>
        <taxon>Teleostei</taxon>
        <taxon>Anguilliformes</taxon>
        <taxon>Anguillidae</taxon>
        <taxon>Anguilla</taxon>
    </lineage>
</organism>
<reference evidence="1" key="1">
    <citation type="submission" date="2014-11" db="EMBL/GenBank/DDBJ databases">
        <authorList>
            <person name="Amaro Gonzalez C."/>
        </authorList>
    </citation>
    <scope>NUCLEOTIDE SEQUENCE</scope>
</reference>
<name>A0A0E9P8J6_ANGAN</name>
<reference evidence="1" key="2">
    <citation type="journal article" date="2015" name="Fish Shellfish Immunol.">
        <title>Early steps in the European eel (Anguilla anguilla)-Vibrio vulnificus interaction in the gills: Role of the RtxA13 toxin.</title>
        <authorList>
            <person name="Callol A."/>
            <person name="Pajuelo D."/>
            <person name="Ebbesson L."/>
            <person name="Teles M."/>
            <person name="MacKenzie S."/>
            <person name="Amaro C."/>
        </authorList>
    </citation>
    <scope>NUCLEOTIDE SEQUENCE</scope>
</reference>
<dbReference type="AlphaFoldDB" id="A0A0E9P8J6"/>
<dbReference type="EMBL" id="GBXM01108369">
    <property type="protein sequence ID" value="JAH00208.1"/>
    <property type="molecule type" value="Transcribed_RNA"/>
</dbReference>
<proteinExistence type="predicted"/>
<sequence length="39" mass="4661">MVSFTKWPVRFIAVAGFYIEKYVLGFSFSLEVETRWRLS</sequence>